<organism evidence="2 3">
    <name type="scientific">Paraglaciecola hydrolytica</name>
    <dbReference type="NCBI Taxonomy" id="1799789"/>
    <lineage>
        <taxon>Bacteria</taxon>
        <taxon>Pseudomonadati</taxon>
        <taxon>Pseudomonadota</taxon>
        <taxon>Gammaproteobacteria</taxon>
        <taxon>Alteromonadales</taxon>
        <taxon>Alteromonadaceae</taxon>
        <taxon>Paraglaciecola</taxon>
    </lineage>
</organism>
<evidence type="ECO:0000313" key="3">
    <source>
        <dbReference type="Proteomes" id="UP000070299"/>
    </source>
</evidence>
<protein>
    <recommendedName>
        <fullName evidence="1">Integrase DNA-binding domain-containing protein</fullName>
    </recommendedName>
</protein>
<dbReference type="STRING" id="1799789.AX660_20405"/>
<dbReference type="AlphaFoldDB" id="A0A148KNP6"/>
<name>A0A148KNP6_9ALTE</name>
<proteinExistence type="predicted"/>
<dbReference type="InterPro" id="IPR025166">
    <property type="entry name" value="Integrase_DNA_bind_dom"/>
</dbReference>
<feature type="domain" description="Integrase DNA-binding" evidence="1">
    <location>
        <begin position="10"/>
        <end position="89"/>
    </location>
</feature>
<dbReference type="EMBL" id="LSNE01000009">
    <property type="protein sequence ID" value="KXI27879.1"/>
    <property type="molecule type" value="Genomic_DNA"/>
</dbReference>
<gene>
    <name evidence="2" type="ORF">AX660_20405</name>
</gene>
<evidence type="ECO:0000259" key="1">
    <source>
        <dbReference type="Pfam" id="PF13356"/>
    </source>
</evidence>
<dbReference type="InterPro" id="IPR038488">
    <property type="entry name" value="Integrase_DNA-bd_sf"/>
</dbReference>
<sequence length="89" mass="10315">MPENRLKFTLRRLEKLEPVVKRTKFYDTENKGLVLEMFPTGAKFFRTIKRDGSSNRLITVTIGEFPSVTVEMAIKRHCELISEIINGID</sequence>
<dbReference type="RefSeq" id="WP_068379596.1">
    <property type="nucleotide sequence ID" value="NZ_LSNE01000009.1"/>
</dbReference>
<dbReference type="OrthoDB" id="9795573at2"/>
<dbReference type="Proteomes" id="UP000070299">
    <property type="component" value="Unassembled WGS sequence"/>
</dbReference>
<evidence type="ECO:0000313" key="2">
    <source>
        <dbReference type="EMBL" id="KXI27879.1"/>
    </source>
</evidence>
<keyword evidence="3" id="KW-1185">Reference proteome</keyword>
<reference evidence="3" key="1">
    <citation type="submission" date="2016-02" db="EMBL/GenBank/DDBJ databases">
        <authorList>
            <person name="Schultz-Johansen M."/>
            <person name="Glaring M.A."/>
            <person name="Bech P.K."/>
            <person name="Stougaard P."/>
        </authorList>
    </citation>
    <scope>NUCLEOTIDE SEQUENCE [LARGE SCALE GENOMIC DNA]</scope>
    <source>
        <strain evidence="3">S66</strain>
    </source>
</reference>
<dbReference type="Pfam" id="PF13356">
    <property type="entry name" value="Arm-DNA-bind_3"/>
    <property type="match status" value="1"/>
</dbReference>
<accession>A0A148KNP6</accession>
<dbReference type="Gene3D" id="3.30.160.390">
    <property type="entry name" value="Integrase, DNA-binding domain"/>
    <property type="match status" value="1"/>
</dbReference>
<comment type="caution">
    <text evidence="2">The sequence shown here is derived from an EMBL/GenBank/DDBJ whole genome shotgun (WGS) entry which is preliminary data.</text>
</comment>